<sequence>MINGYRLTTRRGPKVDPWLERYPALSIHEVIDRKITRVIDIWIDGHTGIARSRDMLELGGSMVPEHPDPHPGPDIPFTELTNEQFERFWTNAVRRVEWELGTKVPE</sequence>
<proteinExistence type="predicted"/>
<accession>A0ABX8WGT9</accession>
<gene>
    <name evidence="1" type="ORF">K1X15_05890</name>
</gene>
<evidence type="ECO:0000313" key="2">
    <source>
        <dbReference type="Proteomes" id="UP000825799"/>
    </source>
</evidence>
<dbReference type="Proteomes" id="UP000825799">
    <property type="component" value="Chromosome"/>
</dbReference>
<evidence type="ECO:0000313" key="1">
    <source>
        <dbReference type="EMBL" id="QYO78089.1"/>
    </source>
</evidence>
<keyword evidence="2" id="KW-1185">Reference proteome</keyword>
<organism evidence="1 2">
    <name type="scientific">Devosia salina</name>
    <dbReference type="NCBI Taxonomy" id="2860336"/>
    <lineage>
        <taxon>Bacteria</taxon>
        <taxon>Pseudomonadati</taxon>
        <taxon>Pseudomonadota</taxon>
        <taxon>Alphaproteobacteria</taxon>
        <taxon>Hyphomicrobiales</taxon>
        <taxon>Devosiaceae</taxon>
        <taxon>Devosia</taxon>
    </lineage>
</organism>
<reference evidence="1 2" key="1">
    <citation type="submission" date="2021-08" db="EMBL/GenBank/DDBJ databases">
        <title>Devosia salina sp. nov., isolated from the South China Sea sediment.</title>
        <authorList>
            <person name="Zhou Z."/>
        </authorList>
    </citation>
    <scope>NUCLEOTIDE SEQUENCE [LARGE SCALE GENOMIC DNA]</scope>
    <source>
        <strain evidence="1 2">SCS-3</strain>
    </source>
</reference>
<name>A0ABX8WGT9_9HYPH</name>
<dbReference type="RefSeq" id="WP_220306569.1">
    <property type="nucleotide sequence ID" value="NZ_CP080590.1"/>
</dbReference>
<protein>
    <submittedName>
        <fullName evidence="1">Uncharacterized protein</fullName>
    </submittedName>
</protein>
<dbReference type="EMBL" id="CP080590">
    <property type="protein sequence ID" value="QYO78089.1"/>
    <property type="molecule type" value="Genomic_DNA"/>
</dbReference>